<evidence type="ECO:0000256" key="4">
    <source>
        <dbReference type="ARBA" id="ARBA00022692"/>
    </source>
</evidence>
<gene>
    <name evidence="8" type="primary">nrfD</name>
    <name evidence="8" type="ORF">AAA083_00015</name>
</gene>
<feature type="transmembrane region" description="Helical" evidence="7">
    <location>
        <begin position="206"/>
        <end position="229"/>
    </location>
</feature>
<sequence length="318" mass="34052">MFNTLIICYLFLGGAGAGALTVMGALECANARSRFGYEICAASSPDRRVRMRQAFTLPDDFFTRSWSICFIVLATGMLCLFADLGRPDRIINLLATPTPSAITVGAYALVCSLVCSGAFALLALFETPHIPPLAIIVLGVVSVASGIATMTYTGVLLQSMASILFWQTPLLPAVFVLSSLSCGIALVLLATSFVEARYAFVKPIVWLCRVDSVAIAFEAVCLVGLLAWGMAGEGTRLAAESLIAGDMRWLFWAGLVVGGLAVPLALERFVTHGNYRTQLLWISAFLLAGGFVLRYCIVGTASYDVTQMPELFFGLASR</sequence>
<comment type="similarity">
    <text evidence="2">Belongs to the NrfD family.</text>
</comment>
<evidence type="ECO:0000256" key="5">
    <source>
        <dbReference type="ARBA" id="ARBA00022989"/>
    </source>
</evidence>
<evidence type="ECO:0000256" key="7">
    <source>
        <dbReference type="SAM" id="Phobius"/>
    </source>
</evidence>
<evidence type="ECO:0000256" key="3">
    <source>
        <dbReference type="ARBA" id="ARBA00022475"/>
    </source>
</evidence>
<name>A0ABV1J993_9ACTN</name>
<evidence type="ECO:0000256" key="2">
    <source>
        <dbReference type="ARBA" id="ARBA00008929"/>
    </source>
</evidence>
<keyword evidence="3" id="KW-1003">Cell membrane</keyword>
<feature type="transmembrane region" description="Helical" evidence="7">
    <location>
        <begin position="173"/>
        <end position="194"/>
    </location>
</feature>
<feature type="transmembrane region" description="Helical" evidence="7">
    <location>
        <begin position="6"/>
        <end position="26"/>
    </location>
</feature>
<dbReference type="EMBL" id="JBBNOP010000001">
    <property type="protein sequence ID" value="MEQ3361353.1"/>
    <property type="molecule type" value="Genomic_DNA"/>
</dbReference>
<keyword evidence="5 7" id="KW-1133">Transmembrane helix</keyword>
<dbReference type="Proteomes" id="UP001487305">
    <property type="component" value="Unassembled WGS sequence"/>
</dbReference>
<protein>
    <submittedName>
        <fullName evidence="8">NrfD/PsrC family molybdoenzyme membrane anchor subunit</fullName>
    </submittedName>
</protein>
<dbReference type="PANTHER" id="PTHR34856:SF2">
    <property type="entry name" value="PROTEIN NRFD"/>
    <property type="match status" value="1"/>
</dbReference>
<dbReference type="Pfam" id="PF03916">
    <property type="entry name" value="NrfD"/>
    <property type="match status" value="1"/>
</dbReference>
<comment type="subcellular location">
    <subcellularLocation>
        <location evidence="1">Cell membrane</location>
        <topology evidence="1">Multi-pass membrane protein</topology>
    </subcellularLocation>
</comment>
<evidence type="ECO:0000313" key="8">
    <source>
        <dbReference type="EMBL" id="MEQ3361353.1"/>
    </source>
</evidence>
<feature type="transmembrane region" description="Helical" evidence="7">
    <location>
        <begin position="279"/>
        <end position="303"/>
    </location>
</feature>
<evidence type="ECO:0000313" key="9">
    <source>
        <dbReference type="Proteomes" id="UP001487305"/>
    </source>
</evidence>
<comment type="caution">
    <text evidence="8">The sequence shown here is derived from an EMBL/GenBank/DDBJ whole genome shotgun (WGS) entry which is preliminary data.</text>
</comment>
<reference evidence="8 9" key="1">
    <citation type="submission" date="2024-04" db="EMBL/GenBank/DDBJ databases">
        <title>Human intestinal bacterial collection.</title>
        <authorList>
            <person name="Pauvert C."/>
            <person name="Hitch T.C.A."/>
            <person name="Clavel T."/>
        </authorList>
    </citation>
    <scope>NUCLEOTIDE SEQUENCE [LARGE SCALE GENOMIC DNA]</scope>
    <source>
        <strain evidence="8 9">CLA-KB-H42</strain>
    </source>
</reference>
<organism evidence="8 9">
    <name type="scientific">Raoultibacter massiliensis</name>
    <dbReference type="NCBI Taxonomy" id="1852371"/>
    <lineage>
        <taxon>Bacteria</taxon>
        <taxon>Bacillati</taxon>
        <taxon>Actinomycetota</taxon>
        <taxon>Coriobacteriia</taxon>
        <taxon>Eggerthellales</taxon>
        <taxon>Eggerthellaceae</taxon>
        <taxon>Raoultibacter</taxon>
    </lineage>
</organism>
<dbReference type="InterPro" id="IPR052049">
    <property type="entry name" value="Electron_transfer_protein"/>
</dbReference>
<feature type="transmembrane region" description="Helical" evidence="7">
    <location>
        <begin position="61"/>
        <end position="84"/>
    </location>
</feature>
<evidence type="ECO:0000256" key="6">
    <source>
        <dbReference type="ARBA" id="ARBA00023136"/>
    </source>
</evidence>
<keyword evidence="6 7" id="KW-0472">Membrane</keyword>
<dbReference type="Gene3D" id="1.20.1630.10">
    <property type="entry name" value="Formate dehydrogenase/DMSO reductase domain"/>
    <property type="match status" value="1"/>
</dbReference>
<accession>A0ABV1J993</accession>
<keyword evidence="4 7" id="KW-0812">Transmembrane</keyword>
<keyword evidence="9" id="KW-1185">Reference proteome</keyword>
<feature type="transmembrane region" description="Helical" evidence="7">
    <location>
        <begin position="132"/>
        <end position="153"/>
    </location>
</feature>
<proteinExistence type="inferred from homology"/>
<feature type="transmembrane region" description="Helical" evidence="7">
    <location>
        <begin position="249"/>
        <end position="267"/>
    </location>
</feature>
<evidence type="ECO:0000256" key="1">
    <source>
        <dbReference type="ARBA" id="ARBA00004651"/>
    </source>
</evidence>
<dbReference type="InterPro" id="IPR005614">
    <property type="entry name" value="NrfD-like"/>
</dbReference>
<dbReference type="PANTHER" id="PTHR34856">
    <property type="entry name" value="PROTEIN NRFD"/>
    <property type="match status" value="1"/>
</dbReference>
<feature type="transmembrane region" description="Helical" evidence="7">
    <location>
        <begin position="104"/>
        <end position="125"/>
    </location>
</feature>
<dbReference type="RefSeq" id="WP_102375696.1">
    <property type="nucleotide sequence ID" value="NZ_JBBNOP010000001.1"/>
</dbReference>